<evidence type="ECO:0000256" key="1">
    <source>
        <dbReference type="SAM" id="MobiDB-lite"/>
    </source>
</evidence>
<sequence length="161" mass="17739">MAHLMRLEELYLKLSAAGECIDDNEKLVVLLGSLPEDFDAMVRIIEATSCATLLDAKEMLRQEHEKLMRRDKKGAAFKAGLSQRNSRPARNGDGRYENSRNGYHGRRNGNGNGGHGVWKNHAPRRMVVGSTATVMDVVSMATSDKTAPSRSRAVVLSLSSR</sequence>
<organism evidence="2 3">
    <name type="scientific">Plasmopara halstedii</name>
    <name type="common">Downy mildew of sunflower</name>
    <dbReference type="NCBI Taxonomy" id="4781"/>
    <lineage>
        <taxon>Eukaryota</taxon>
        <taxon>Sar</taxon>
        <taxon>Stramenopiles</taxon>
        <taxon>Oomycota</taxon>
        <taxon>Peronosporomycetes</taxon>
        <taxon>Peronosporales</taxon>
        <taxon>Peronosporaceae</taxon>
        <taxon>Plasmopara</taxon>
    </lineage>
</organism>
<dbReference type="OrthoDB" id="7764212at2759"/>
<reference evidence="3" key="1">
    <citation type="submission" date="2014-09" db="EMBL/GenBank/DDBJ databases">
        <authorList>
            <person name="Sharma Rahul"/>
            <person name="Thines Marco"/>
        </authorList>
    </citation>
    <scope>NUCLEOTIDE SEQUENCE [LARGE SCALE GENOMIC DNA]</scope>
</reference>
<dbReference type="GeneID" id="36402050"/>
<accession>A0A0P1B3B0</accession>
<dbReference type="Proteomes" id="UP000054928">
    <property type="component" value="Unassembled WGS sequence"/>
</dbReference>
<dbReference type="RefSeq" id="XP_024585592.1">
    <property type="nucleotide sequence ID" value="XM_024720388.1"/>
</dbReference>
<keyword evidence="3" id="KW-1185">Reference proteome</keyword>
<proteinExistence type="predicted"/>
<dbReference type="Pfam" id="PF14223">
    <property type="entry name" value="Retrotran_gag_2"/>
    <property type="match status" value="1"/>
</dbReference>
<dbReference type="AlphaFoldDB" id="A0A0P1B3B0"/>
<evidence type="ECO:0000313" key="3">
    <source>
        <dbReference type="Proteomes" id="UP000054928"/>
    </source>
</evidence>
<name>A0A0P1B3B0_PLAHL</name>
<dbReference type="EMBL" id="CCYD01003042">
    <property type="protein sequence ID" value="CEG49223.1"/>
    <property type="molecule type" value="Genomic_DNA"/>
</dbReference>
<protein>
    <submittedName>
        <fullName evidence="2">Polyprotein</fullName>
    </submittedName>
</protein>
<feature type="region of interest" description="Disordered" evidence="1">
    <location>
        <begin position="74"/>
        <end position="120"/>
    </location>
</feature>
<evidence type="ECO:0000313" key="2">
    <source>
        <dbReference type="EMBL" id="CEG49223.1"/>
    </source>
</evidence>